<dbReference type="GO" id="GO:0046872">
    <property type="term" value="F:metal ion binding"/>
    <property type="evidence" value="ECO:0007669"/>
    <property type="project" value="UniProtKB-KW"/>
</dbReference>
<feature type="binding site" evidence="2">
    <location>
        <position position="107"/>
    </location>
    <ligand>
        <name>Fe cation</name>
        <dbReference type="ChEBI" id="CHEBI:24875"/>
    </ligand>
</feature>
<feature type="binding site" evidence="2">
    <location>
        <position position="149"/>
    </location>
    <ligand>
        <name>Fe cation</name>
        <dbReference type="ChEBI" id="CHEBI:24875"/>
    </ligand>
</feature>
<dbReference type="NCBIfam" id="TIGR00079">
    <property type="entry name" value="pept_deformyl"/>
    <property type="match status" value="1"/>
</dbReference>
<feature type="active site" evidence="2">
    <location>
        <position position="150"/>
    </location>
</feature>
<dbReference type="PANTHER" id="PTHR10458">
    <property type="entry name" value="PEPTIDE DEFORMYLASE"/>
    <property type="match status" value="1"/>
</dbReference>
<protein>
    <recommendedName>
        <fullName evidence="2">Peptide deformylase</fullName>
        <shortName evidence="2">PDF</shortName>
        <ecNumber evidence="2">3.5.1.88</ecNumber>
    </recommendedName>
    <alternativeName>
        <fullName evidence="2">Polypeptide deformylase</fullName>
    </alternativeName>
</protein>
<dbReference type="GO" id="GO:0042586">
    <property type="term" value="F:peptide deformylase activity"/>
    <property type="evidence" value="ECO:0007669"/>
    <property type="project" value="UniProtKB-UniRule"/>
</dbReference>
<dbReference type="CDD" id="cd00487">
    <property type="entry name" value="Pep_deformylase"/>
    <property type="match status" value="1"/>
</dbReference>
<dbReference type="GO" id="GO:0006412">
    <property type="term" value="P:translation"/>
    <property type="evidence" value="ECO:0007669"/>
    <property type="project" value="UniProtKB-UniRule"/>
</dbReference>
<dbReference type="EMBL" id="CP023344">
    <property type="protein sequence ID" value="ATC65611.1"/>
    <property type="molecule type" value="Genomic_DNA"/>
</dbReference>
<dbReference type="HAMAP" id="MF_00163">
    <property type="entry name" value="Pep_deformylase"/>
    <property type="match status" value="1"/>
</dbReference>
<proteinExistence type="inferred from homology"/>
<comment type="catalytic activity">
    <reaction evidence="2">
        <text>N-terminal N-formyl-L-methionyl-[peptide] + H2O = N-terminal L-methionyl-[peptide] + formate</text>
        <dbReference type="Rhea" id="RHEA:24420"/>
        <dbReference type="Rhea" id="RHEA-COMP:10639"/>
        <dbReference type="Rhea" id="RHEA-COMP:10640"/>
        <dbReference type="ChEBI" id="CHEBI:15377"/>
        <dbReference type="ChEBI" id="CHEBI:15740"/>
        <dbReference type="ChEBI" id="CHEBI:49298"/>
        <dbReference type="ChEBI" id="CHEBI:64731"/>
        <dbReference type="EC" id="3.5.1.88"/>
    </reaction>
</comment>
<evidence type="ECO:0000313" key="4">
    <source>
        <dbReference type="Proteomes" id="UP000217265"/>
    </source>
</evidence>
<gene>
    <name evidence="2 3" type="primary">def</name>
    <name evidence="3" type="ORF">CMV30_17585</name>
</gene>
<evidence type="ECO:0000313" key="3">
    <source>
        <dbReference type="EMBL" id="ATC65611.1"/>
    </source>
</evidence>
<dbReference type="OrthoDB" id="9784988at2"/>
<feature type="binding site" evidence="2">
    <location>
        <position position="153"/>
    </location>
    <ligand>
        <name>Fe cation</name>
        <dbReference type="ChEBI" id="CHEBI:24875"/>
    </ligand>
</feature>
<keyword evidence="2" id="KW-0408">Iron</keyword>
<dbReference type="RefSeq" id="WP_096057240.1">
    <property type="nucleotide sequence ID" value="NZ_CP023344.1"/>
</dbReference>
<dbReference type="Gene3D" id="3.90.45.10">
    <property type="entry name" value="Peptide deformylase"/>
    <property type="match status" value="1"/>
</dbReference>
<keyword evidence="2" id="KW-0378">Hydrolase</keyword>
<evidence type="ECO:0000256" key="1">
    <source>
        <dbReference type="ARBA" id="ARBA00010759"/>
    </source>
</evidence>
<dbReference type="EC" id="3.5.1.88" evidence="2"/>
<dbReference type="Proteomes" id="UP000217265">
    <property type="component" value="Chromosome"/>
</dbReference>
<name>A0A290QM31_9BACT</name>
<dbReference type="PANTHER" id="PTHR10458:SF22">
    <property type="entry name" value="PEPTIDE DEFORMYLASE"/>
    <property type="match status" value="1"/>
</dbReference>
<comment type="cofactor">
    <cofactor evidence="2">
        <name>Fe(2+)</name>
        <dbReference type="ChEBI" id="CHEBI:29033"/>
    </cofactor>
    <text evidence="2">Binds 1 Fe(2+) ion.</text>
</comment>
<dbReference type="InterPro" id="IPR036821">
    <property type="entry name" value="Peptide_deformylase_sf"/>
</dbReference>
<comment type="similarity">
    <text evidence="1 2">Belongs to the polypeptide deformylase family.</text>
</comment>
<dbReference type="Pfam" id="PF01327">
    <property type="entry name" value="Pep_deformylase"/>
    <property type="match status" value="1"/>
</dbReference>
<dbReference type="NCBIfam" id="NF001159">
    <property type="entry name" value="PRK00150.1-3"/>
    <property type="match status" value="1"/>
</dbReference>
<organism evidence="3 4">
    <name type="scientific">Nibricoccus aquaticus</name>
    <dbReference type="NCBI Taxonomy" id="2576891"/>
    <lineage>
        <taxon>Bacteria</taxon>
        <taxon>Pseudomonadati</taxon>
        <taxon>Verrucomicrobiota</taxon>
        <taxon>Opitutia</taxon>
        <taxon>Opitutales</taxon>
        <taxon>Opitutaceae</taxon>
        <taxon>Nibricoccus</taxon>
    </lineage>
</organism>
<keyword evidence="2" id="KW-0479">Metal-binding</keyword>
<sequence length="192" mass="21235">MVLPIVHYNDSVLRKKGVKVDTFDAAFGKLAADMIETMHDAHGIGLAAQQIGLALQLCVVDLREFDGDFNWELDGARPPLELIMPLVLANPEVKKLPSDETIYEEGCLSFPKIRGDVIRPDAISVKFQDANGTPHTLLCDGMFSRCIQHENDHLQGVLFIDRMEKKVRGKIDKAVKDLATTTKAKSTPAPKL</sequence>
<dbReference type="AlphaFoldDB" id="A0A290QM31"/>
<reference evidence="3 4" key="1">
    <citation type="submission" date="2017-09" db="EMBL/GenBank/DDBJ databases">
        <title>Complete genome sequence of Verrucomicrobial strain HZ-65, isolated from freshwater.</title>
        <authorList>
            <person name="Choi A."/>
        </authorList>
    </citation>
    <scope>NUCLEOTIDE SEQUENCE [LARGE SCALE GENOMIC DNA]</scope>
    <source>
        <strain evidence="3 4">HZ-65</strain>
    </source>
</reference>
<evidence type="ECO:0000256" key="2">
    <source>
        <dbReference type="HAMAP-Rule" id="MF_00163"/>
    </source>
</evidence>
<keyword evidence="2" id="KW-0648">Protein biosynthesis</keyword>
<dbReference type="PRINTS" id="PR01576">
    <property type="entry name" value="PDEFORMYLASE"/>
</dbReference>
<keyword evidence="4" id="KW-1185">Reference proteome</keyword>
<comment type="function">
    <text evidence="2">Removes the formyl group from the N-terminal Met of newly synthesized proteins. Requires at least a dipeptide for an efficient rate of reaction. N-terminal L-methionine is a prerequisite for activity but the enzyme has broad specificity at other positions.</text>
</comment>
<dbReference type="InterPro" id="IPR023635">
    <property type="entry name" value="Peptide_deformylase"/>
</dbReference>
<dbReference type="KEGG" id="vbh:CMV30_17585"/>
<accession>A0A290QM31</accession>
<dbReference type="PIRSF" id="PIRSF004749">
    <property type="entry name" value="Pep_def"/>
    <property type="match status" value="1"/>
</dbReference>
<dbReference type="SUPFAM" id="SSF56420">
    <property type="entry name" value="Peptide deformylase"/>
    <property type="match status" value="1"/>
</dbReference>